<evidence type="ECO:0000313" key="2">
    <source>
        <dbReference type="WBParaSite" id="L893_g14261.t1"/>
    </source>
</evidence>
<evidence type="ECO:0000313" key="1">
    <source>
        <dbReference type="Proteomes" id="UP000095287"/>
    </source>
</evidence>
<keyword evidence="1" id="KW-1185">Reference proteome</keyword>
<organism evidence="1 2">
    <name type="scientific">Steinernema glaseri</name>
    <dbReference type="NCBI Taxonomy" id="37863"/>
    <lineage>
        <taxon>Eukaryota</taxon>
        <taxon>Metazoa</taxon>
        <taxon>Ecdysozoa</taxon>
        <taxon>Nematoda</taxon>
        <taxon>Chromadorea</taxon>
        <taxon>Rhabditida</taxon>
        <taxon>Tylenchina</taxon>
        <taxon>Panagrolaimomorpha</taxon>
        <taxon>Strongyloidoidea</taxon>
        <taxon>Steinernematidae</taxon>
        <taxon>Steinernema</taxon>
    </lineage>
</organism>
<proteinExistence type="predicted"/>
<dbReference type="AlphaFoldDB" id="A0A1I7YAB7"/>
<protein>
    <submittedName>
        <fullName evidence="2">Uncharacterized protein</fullName>
    </submittedName>
</protein>
<reference evidence="2" key="1">
    <citation type="submission" date="2016-11" db="UniProtKB">
        <authorList>
            <consortium name="WormBaseParasite"/>
        </authorList>
    </citation>
    <scope>IDENTIFICATION</scope>
</reference>
<dbReference type="AntiFam" id="ANF00077">
    <property type="entry name" value="Shadow ORF (opposite AtoC)"/>
</dbReference>
<sequence>MGELQVVAPDACALAGEERIGDLVDVGATLAQGGQLEGDHVQAIVKVFAELADLGQVLQVAVGGGNQAHIDLLRLHRAHPSDLAFLQYAQQAGLGFERQFA</sequence>
<dbReference type="Proteomes" id="UP000095287">
    <property type="component" value="Unplaced"/>
</dbReference>
<dbReference type="WBParaSite" id="L893_g14261.t1">
    <property type="protein sequence ID" value="L893_g14261.t1"/>
    <property type="gene ID" value="L893_g14261"/>
</dbReference>
<name>A0A1I7YAB7_9BILA</name>
<accession>A0A1I7YAB7</accession>
<dbReference type="AntiFam" id="ANF00203">
    <property type="entry name" value="Shadow ORF (opposite algB)"/>
</dbReference>